<accession>A0A5B7ITC6</accession>
<gene>
    <name evidence="2" type="ORF">E2C01_083783</name>
</gene>
<sequence length="62" mass="6873">MRPGHKGSHQDKGVAGRQRIGHEDAGGSQQNVSGRVRIPELVAWWGKEKREKRVKEAEGGSR</sequence>
<organism evidence="2 3">
    <name type="scientific">Portunus trituberculatus</name>
    <name type="common">Swimming crab</name>
    <name type="synonym">Neptunus trituberculatus</name>
    <dbReference type="NCBI Taxonomy" id="210409"/>
    <lineage>
        <taxon>Eukaryota</taxon>
        <taxon>Metazoa</taxon>
        <taxon>Ecdysozoa</taxon>
        <taxon>Arthropoda</taxon>
        <taxon>Crustacea</taxon>
        <taxon>Multicrustacea</taxon>
        <taxon>Malacostraca</taxon>
        <taxon>Eumalacostraca</taxon>
        <taxon>Eucarida</taxon>
        <taxon>Decapoda</taxon>
        <taxon>Pleocyemata</taxon>
        <taxon>Brachyura</taxon>
        <taxon>Eubrachyura</taxon>
        <taxon>Portunoidea</taxon>
        <taxon>Portunidae</taxon>
        <taxon>Portuninae</taxon>
        <taxon>Portunus</taxon>
    </lineage>
</organism>
<protein>
    <submittedName>
        <fullName evidence="2">Uncharacterized protein</fullName>
    </submittedName>
</protein>
<keyword evidence="3" id="KW-1185">Reference proteome</keyword>
<comment type="caution">
    <text evidence="2">The sequence shown here is derived from an EMBL/GenBank/DDBJ whole genome shotgun (WGS) entry which is preliminary data.</text>
</comment>
<feature type="region of interest" description="Disordered" evidence="1">
    <location>
        <begin position="1"/>
        <end position="36"/>
    </location>
</feature>
<evidence type="ECO:0000313" key="2">
    <source>
        <dbReference type="EMBL" id="MPC88861.1"/>
    </source>
</evidence>
<dbReference type="AlphaFoldDB" id="A0A5B7ITC6"/>
<evidence type="ECO:0000313" key="3">
    <source>
        <dbReference type="Proteomes" id="UP000324222"/>
    </source>
</evidence>
<proteinExistence type="predicted"/>
<reference evidence="2 3" key="1">
    <citation type="submission" date="2019-05" db="EMBL/GenBank/DDBJ databases">
        <title>Another draft genome of Portunus trituberculatus and its Hox gene families provides insights of decapod evolution.</title>
        <authorList>
            <person name="Jeong J.-H."/>
            <person name="Song I."/>
            <person name="Kim S."/>
            <person name="Choi T."/>
            <person name="Kim D."/>
            <person name="Ryu S."/>
            <person name="Kim W."/>
        </authorList>
    </citation>
    <scope>NUCLEOTIDE SEQUENCE [LARGE SCALE GENOMIC DNA]</scope>
    <source>
        <tissue evidence="2">Muscle</tissue>
    </source>
</reference>
<feature type="compositionally biased region" description="Basic and acidic residues" evidence="1">
    <location>
        <begin position="8"/>
        <end position="25"/>
    </location>
</feature>
<name>A0A5B7ITC6_PORTR</name>
<dbReference type="EMBL" id="VSRR010079191">
    <property type="protein sequence ID" value="MPC88861.1"/>
    <property type="molecule type" value="Genomic_DNA"/>
</dbReference>
<dbReference type="Proteomes" id="UP000324222">
    <property type="component" value="Unassembled WGS sequence"/>
</dbReference>
<evidence type="ECO:0000256" key="1">
    <source>
        <dbReference type="SAM" id="MobiDB-lite"/>
    </source>
</evidence>